<accession>A0A286GAG8</accession>
<reference evidence="1 2" key="1">
    <citation type="submission" date="2017-09" db="EMBL/GenBank/DDBJ databases">
        <authorList>
            <person name="Ehlers B."/>
            <person name="Leendertz F.H."/>
        </authorList>
    </citation>
    <scope>NUCLEOTIDE SEQUENCE [LARGE SCALE GENOMIC DNA]</scope>
    <source>
        <strain evidence="1 2">USBA 140</strain>
    </source>
</reference>
<proteinExistence type="predicted"/>
<dbReference type="InterPro" id="IPR029062">
    <property type="entry name" value="Class_I_gatase-like"/>
</dbReference>
<protein>
    <submittedName>
        <fullName evidence="1">Enhancing lycopene biosynthesis protein 2</fullName>
    </submittedName>
</protein>
<dbReference type="InterPro" id="IPR026041">
    <property type="entry name" value="ElbB"/>
</dbReference>
<evidence type="ECO:0000313" key="2">
    <source>
        <dbReference type="Proteomes" id="UP000219621"/>
    </source>
</evidence>
<dbReference type="OrthoDB" id="9792284at2"/>
<organism evidence="1 2">
    <name type="scientific">Caenispirillum bisanense</name>
    <dbReference type="NCBI Taxonomy" id="414052"/>
    <lineage>
        <taxon>Bacteria</taxon>
        <taxon>Pseudomonadati</taxon>
        <taxon>Pseudomonadota</taxon>
        <taxon>Alphaproteobacteria</taxon>
        <taxon>Rhodospirillales</taxon>
        <taxon>Novispirillaceae</taxon>
        <taxon>Caenispirillum</taxon>
    </lineage>
</organism>
<sequence length="231" mass="23716">MVEKPKVAVVLSGCGVYDGSEIHEAVLTLLAIEKQGATYACFAPNIPQAHVINHLTGQVDTVDTRNVLTEAARIARGAIKDLKEYRADDFDALVFPGGFGAAKNLSSFAFDGAEMRVHADVERAVTETKAAAKPIGALCIAPTILAKLLAPVEVTIGSSPDVAAAVEKMGGRHVVTGHGGVIVDAAAKVATTPCYMLDATITQIDTGANAVVAAVLALARGETPGSVTEAA</sequence>
<dbReference type="PIRSF" id="PIRSF006320">
    <property type="entry name" value="Elb2"/>
    <property type="match status" value="1"/>
</dbReference>
<gene>
    <name evidence="1" type="ORF">SAMN05421508_102457</name>
</gene>
<dbReference type="PANTHER" id="PTHR10224:SF12">
    <property type="entry name" value="GLYOXALASE ELBB"/>
    <property type="match status" value="1"/>
</dbReference>
<dbReference type="Proteomes" id="UP000219621">
    <property type="component" value="Unassembled WGS sequence"/>
</dbReference>
<dbReference type="PANTHER" id="PTHR10224">
    <property type="entry name" value="ES1 PROTEIN HOMOLOG, MITOCHONDRIAL"/>
    <property type="match status" value="1"/>
</dbReference>
<dbReference type="AlphaFoldDB" id="A0A286GAG8"/>
<name>A0A286GAG8_9PROT</name>
<dbReference type="RefSeq" id="WP_097278201.1">
    <property type="nucleotide sequence ID" value="NZ_OCNJ01000002.1"/>
</dbReference>
<dbReference type="EMBL" id="OCNJ01000002">
    <property type="protein sequence ID" value="SOD92482.1"/>
    <property type="molecule type" value="Genomic_DNA"/>
</dbReference>
<dbReference type="SUPFAM" id="SSF52317">
    <property type="entry name" value="Class I glutamine amidotransferase-like"/>
    <property type="match status" value="1"/>
</dbReference>
<dbReference type="NCBIfam" id="NF008747">
    <property type="entry name" value="PRK11780.1"/>
    <property type="match status" value="1"/>
</dbReference>
<evidence type="ECO:0000313" key="1">
    <source>
        <dbReference type="EMBL" id="SOD92482.1"/>
    </source>
</evidence>
<keyword evidence="2" id="KW-1185">Reference proteome</keyword>
<dbReference type="Gene3D" id="3.40.50.880">
    <property type="match status" value="1"/>
</dbReference>